<protein>
    <recommendedName>
        <fullName evidence="1">Heterokaryon incompatibility domain-containing protein</fullName>
    </recommendedName>
</protein>
<gene>
    <name evidence="2" type="ORF">PAC_20015</name>
</gene>
<dbReference type="EMBL" id="FJOG01000095">
    <property type="protein sequence ID" value="CZR70114.1"/>
    <property type="molecule type" value="Genomic_DNA"/>
</dbReference>
<dbReference type="STRING" id="576137.A0A1L7XYM8"/>
<reference evidence="2 3" key="1">
    <citation type="submission" date="2016-03" db="EMBL/GenBank/DDBJ databases">
        <authorList>
            <person name="Ploux O."/>
        </authorList>
    </citation>
    <scope>NUCLEOTIDE SEQUENCE [LARGE SCALE GENOMIC DNA]</scope>
    <source>
        <strain evidence="2 3">UAMH 11012</strain>
    </source>
</reference>
<dbReference type="Proteomes" id="UP000184330">
    <property type="component" value="Unassembled WGS sequence"/>
</dbReference>
<dbReference type="OrthoDB" id="5125733at2759"/>
<evidence type="ECO:0000313" key="3">
    <source>
        <dbReference type="Proteomes" id="UP000184330"/>
    </source>
</evidence>
<feature type="domain" description="Heterokaryon incompatibility" evidence="1">
    <location>
        <begin position="216"/>
        <end position="361"/>
    </location>
</feature>
<evidence type="ECO:0000259" key="1">
    <source>
        <dbReference type="Pfam" id="PF06985"/>
    </source>
</evidence>
<accession>A0A1L7XYM8</accession>
<proteinExistence type="predicted"/>
<dbReference type="PANTHER" id="PTHR33112:SF16">
    <property type="entry name" value="HETEROKARYON INCOMPATIBILITY DOMAIN-CONTAINING PROTEIN"/>
    <property type="match status" value="1"/>
</dbReference>
<organism evidence="2 3">
    <name type="scientific">Phialocephala subalpina</name>
    <dbReference type="NCBI Taxonomy" id="576137"/>
    <lineage>
        <taxon>Eukaryota</taxon>
        <taxon>Fungi</taxon>
        <taxon>Dikarya</taxon>
        <taxon>Ascomycota</taxon>
        <taxon>Pezizomycotina</taxon>
        <taxon>Leotiomycetes</taxon>
        <taxon>Helotiales</taxon>
        <taxon>Mollisiaceae</taxon>
        <taxon>Phialocephala</taxon>
        <taxon>Phialocephala fortinii species complex</taxon>
    </lineage>
</organism>
<keyword evidence="3" id="KW-1185">Reference proteome</keyword>
<dbReference type="Pfam" id="PF06985">
    <property type="entry name" value="HET"/>
    <property type="match status" value="1"/>
</dbReference>
<evidence type="ECO:0000313" key="2">
    <source>
        <dbReference type="EMBL" id="CZR70114.1"/>
    </source>
</evidence>
<dbReference type="InterPro" id="IPR010730">
    <property type="entry name" value="HET"/>
</dbReference>
<dbReference type="PANTHER" id="PTHR33112">
    <property type="entry name" value="DOMAIN PROTEIN, PUTATIVE-RELATED"/>
    <property type="match status" value="1"/>
</dbReference>
<dbReference type="AlphaFoldDB" id="A0A1L7XYM8"/>
<name>A0A1L7XYM8_9HELO</name>
<sequence length="690" mass="77687">MISARTVNPASGTVEDHVDNPKSEVLESFCKPCSSIFSSLEALQALVSDNGYEWLTFEEISENARVCTLCRMLKQEGFVEAPTKRLQLQAETDGSRSNTPVDTCTGYPSGILSMCYLRRIVRINGAVSTSEDRRVLTISKIPDDESAPWLTCFPRSYDLAGDAAMSSCLTRLKHCQEKHKDCEPRTIPLLPTRVIDIEHPSHPKLCISKRDQRACYVALSYSWGGPQEVQLTRDTLDTKVKGLQLQDLPQTIRDAIEVTGKLGLRYLWIDAFCIIQNDTEDQNLEIKTMGRIYRNATLTIAASDSKSVRNGFLKSRNPYSSCNLPFYLPNGRLGKAEVTHWKQTASQSKWHLNTRAWALQEELLSPRILFFPDGEIRWQCQSVYKERLLGVSSMNFEEWQGLHRLPPGVFADTGNVGLAIQGHHLSDEKDLKQQLRLEQLQVWGAVIENYTKRKIMNPQDRLPALAGIITALEKPWADKCVAGMWENCFIEHLYWRRSSAGILNGCLSSNPKHRVCRCNSVPRLRGEKSAPTWSWLSCGQAVTFGEIKVRKCEILSSSVQLLDKTASLGSITGGRLVVRASVIKGPLRRDIGPKFRSDPNISLDSLDICGFTCHEIFERAIYARLGTYILSPRLDPNDTRNRITPCGIVLMEVENGLFERVGAFYSSDEDPQRDMFDDSSISELRTLTIV</sequence>